<dbReference type="EMBL" id="CDSC02000153">
    <property type="protein sequence ID" value="SEH74538.1"/>
    <property type="molecule type" value="Genomic_DNA"/>
</dbReference>
<keyword evidence="1" id="KW-0812">Transmembrane</keyword>
<feature type="transmembrane region" description="Helical" evidence="1">
    <location>
        <begin position="109"/>
        <end position="128"/>
    </location>
</feature>
<dbReference type="OrthoDB" id="9778899at2"/>
<evidence type="ECO:0000313" key="3">
    <source>
        <dbReference type="Proteomes" id="UP000198988"/>
    </source>
</evidence>
<feature type="transmembrane region" description="Helical" evidence="1">
    <location>
        <begin position="75"/>
        <end position="103"/>
    </location>
</feature>
<sequence>MENLYHIWLTCVIYAGILFMLCLVIPPKIIGRILPFFTAFWPSKNIQLDFQSIAYVALHRNSINRMIHYSIFIDAFAWLLIFNSLWSGFLYIALLLFVIQTLLIKEVKFTILANLALITILIILLTFFTHNYIEYLMLWTISSAILRVIGHFFEPLPPFLIDNSGQFSPMNIATLKKLGLFKTIALLPIGFLAEFLSGQPHRLFLVQINAITSKFYQHQHIMNWKNVVTRGGKSYKEGIKQEPIFKDYCRFFEK</sequence>
<dbReference type="AlphaFoldDB" id="A0A1H6KRM2"/>
<evidence type="ECO:0000313" key="2">
    <source>
        <dbReference type="EMBL" id="SEH74538.1"/>
    </source>
</evidence>
<keyword evidence="1" id="KW-0472">Membrane</keyword>
<accession>A0A1H6KRM2</accession>
<dbReference type="RefSeq" id="WP_090715566.1">
    <property type="nucleotide sequence ID" value="NZ_CAESAP020000087.1"/>
</dbReference>
<organism evidence="2 3">
    <name type="scientific">Bathymodiolus azoricus thioautotrophic gill symbiont</name>
    <dbReference type="NCBI Taxonomy" id="235205"/>
    <lineage>
        <taxon>Bacteria</taxon>
        <taxon>Pseudomonadati</taxon>
        <taxon>Pseudomonadota</taxon>
        <taxon>Gammaproteobacteria</taxon>
        <taxon>sulfur-oxidizing symbionts</taxon>
    </lineage>
</organism>
<evidence type="ECO:0000256" key="1">
    <source>
        <dbReference type="SAM" id="Phobius"/>
    </source>
</evidence>
<dbReference type="Proteomes" id="UP000198988">
    <property type="component" value="Unassembled WGS sequence"/>
</dbReference>
<gene>
    <name evidence="2" type="ORF">BAZSYMA_ACONTIG160796_0</name>
</gene>
<reference evidence="3" key="1">
    <citation type="submission" date="2016-06" db="EMBL/GenBank/DDBJ databases">
        <authorList>
            <person name="Petersen J."/>
            <person name="Sayavedra L."/>
        </authorList>
    </citation>
    <scope>NUCLEOTIDE SEQUENCE [LARGE SCALE GENOMIC DNA]</scope>
    <source>
        <strain evidence="3">BazSymA</strain>
    </source>
</reference>
<proteinExistence type="predicted"/>
<name>A0A1H6KRM2_9GAMM</name>
<protein>
    <submittedName>
        <fullName evidence="2">Uncharacterized protein</fullName>
    </submittedName>
</protein>
<feature type="transmembrane region" description="Helical" evidence="1">
    <location>
        <begin position="6"/>
        <end position="25"/>
    </location>
</feature>
<keyword evidence="1" id="KW-1133">Transmembrane helix</keyword>